<proteinExistence type="predicted"/>
<protein>
    <submittedName>
        <fullName evidence="2">Uncharacterized protein</fullName>
    </submittedName>
</protein>
<evidence type="ECO:0000313" key="2">
    <source>
        <dbReference type="EMBL" id="KRX02570.1"/>
    </source>
</evidence>
<organism evidence="2 3">
    <name type="scientific">Pseudocohnilembus persalinus</name>
    <name type="common">Ciliate</name>
    <dbReference type="NCBI Taxonomy" id="266149"/>
    <lineage>
        <taxon>Eukaryota</taxon>
        <taxon>Sar</taxon>
        <taxon>Alveolata</taxon>
        <taxon>Ciliophora</taxon>
        <taxon>Intramacronucleata</taxon>
        <taxon>Oligohymenophorea</taxon>
        <taxon>Scuticociliatia</taxon>
        <taxon>Philasterida</taxon>
        <taxon>Pseudocohnilembidae</taxon>
        <taxon>Pseudocohnilembus</taxon>
    </lineage>
</organism>
<sequence>MNNINKKLMMFHVENEQNKKNEPNHNKSPQNNNNNFRLPYINIPNQKHNKSLQKIQKGNIQRDFRSYSQNAQYQNIKQFSGENEKINRLKQIQNQDNNQSDFDIQVQKYQIIIPKNQGFENNINQQNIEGFNKGTILKQKYLFNRQNEKSFNKNKHIKLDKNVQMENILDTIMKPDNKYFMKHNYTFLQNNNQKKKYNLNQSLPQNYLQNQLNININNQINSQKIRQSIHKNQNDECTKDVYNNNKKNQQRNRQFYSFDIKQKSQAKQNSIQNNNFNLNNKILHSSQNENKLSFTQNTEYDRQINRQDQDIITQKLQRSFEDTLKNDQNQNNQRKQSKIVINKTLNAQQTNINKNKGIKEIQKDQQQFQLQQFCQNPQKSQNNIFDSNMQDKKQKAIDKHSIIPIKMQKLLQGNQNDNKVEQNKQIFSQNKDQNQFYQVLTQDNTYMSQMSKDYLNQQNQLRDKVLNFSQNNQWENYVHEGILQKIQKKKIENQENLDQYISNELEKLNQLYIQRGSVNLQNFNLQPIQQQQKWKKMKKNKKQNILNISQNYSYNFSNDIKSQKSINSKNINKITAKLDEELYGYFPNQQDEQNKDLFSSSVFIKNYKKNNSQEKKEFIKDNQIEIKTQNYEQEQLQLKQTDILENNQSEEFSNLNQSIDYKQWGFIVDEEFSESEKKQNKNESYNQNMSQIKSKISNNSIISVKSAKFGGEQYGKKRLSSANYTYRNDQELEEQNKFFQGQVYRQQVQVPQEKFLETLMLITKKIDTLDNFENGIYITILQNLKYSGLIPNFSNDDELNNIYSEKGILCTDIKQIFEKGVLDYNDIIELIINQF</sequence>
<dbReference type="InParanoid" id="A0A0V0QKC4"/>
<dbReference type="EMBL" id="LDAU01000154">
    <property type="protein sequence ID" value="KRX02570.1"/>
    <property type="molecule type" value="Genomic_DNA"/>
</dbReference>
<keyword evidence="3" id="KW-1185">Reference proteome</keyword>
<evidence type="ECO:0000256" key="1">
    <source>
        <dbReference type="SAM" id="MobiDB-lite"/>
    </source>
</evidence>
<evidence type="ECO:0000313" key="3">
    <source>
        <dbReference type="Proteomes" id="UP000054937"/>
    </source>
</evidence>
<accession>A0A0V0QKC4</accession>
<name>A0A0V0QKC4_PSEPJ</name>
<reference evidence="2 3" key="1">
    <citation type="journal article" date="2015" name="Sci. Rep.">
        <title>Genome of the facultative scuticociliatosis pathogen Pseudocohnilembus persalinus provides insight into its virulence through horizontal gene transfer.</title>
        <authorList>
            <person name="Xiong J."/>
            <person name="Wang G."/>
            <person name="Cheng J."/>
            <person name="Tian M."/>
            <person name="Pan X."/>
            <person name="Warren A."/>
            <person name="Jiang C."/>
            <person name="Yuan D."/>
            <person name="Miao W."/>
        </authorList>
    </citation>
    <scope>NUCLEOTIDE SEQUENCE [LARGE SCALE GENOMIC DNA]</scope>
    <source>
        <strain evidence="2">36N120E</strain>
    </source>
</reference>
<feature type="region of interest" description="Disordered" evidence="1">
    <location>
        <begin position="17"/>
        <end position="36"/>
    </location>
</feature>
<dbReference type="AlphaFoldDB" id="A0A0V0QKC4"/>
<gene>
    <name evidence="2" type="ORF">PPERSA_11910</name>
</gene>
<feature type="compositionally biased region" description="Low complexity" evidence="1">
    <location>
        <begin position="26"/>
        <end position="35"/>
    </location>
</feature>
<comment type="caution">
    <text evidence="2">The sequence shown here is derived from an EMBL/GenBank/DDBJ whole genome shotgun (WGS) entry which is preliminary data.</text>
</comment>
<dbReference type="Proteomes" id="UP000054937">
    <property type="component" value="Unassembled WGS sequence"/>
</dbReference>